<evidence type="ECO:0000313" key="2">
    <source>
        <dbReference type="Proteomes" id="UP000002384"/>
    </source>
</evidence>
<dbReference type="Proteomes" id="UP000002384">
    <property type="component" value="Chromosome"/>
</dbReference>
<proteinExistence type="predicted"/>
<gene>
    <name evidence="1" type="ordered locus">PCC7424_0583</name>
</gene>
<sequence>MDNEKLKILINNKKNIKLMIDLKNKKRVNRLVIYKNYLGTALLKTKIVIIAVEAKVRTFLKYQT</sequence>
<dbReference type="AlphaFoldDB" id="B7KEL9"/>
<reference evidence="2" key="1">
    <citation type="journal article" date="2011" name="MBio">
        <title>Novel metabolic attributes of the genus Cyanothece, comprising a group of unicellular nitrogen-fixing Cyanobacteria.</title>
        <authorList>
            <person name="Bandyopadhyay A."/>
            <person name="Elvitigala T."/>
            <person name="Welsh E."/>
            <person name="Stockel J."/>
            <person name="Liberton M."/>
            <person name="Min H."/>
            <person name="Sherman L.A."/>
            <person name="Pakrasi H.B."/>
        </authorList>
    </citation>
    <scope>NUCLEOTIDE SEQUENCE [LARGE SCALE GENOMIC DNA]</scope>
    <source>
        <strain evidence="2">PCC 7424</strain>
    </source>
</reference>
<keyword evidence="2" id="KW-1185">Reference proteome</keyword>
<dbReference type="KEGG" id="cyc:PCC7424_0583"/>
<organism evidence="1 2">
    <name type="scientific">Gloeothece citriformis (strain PCC 7424)</name>
    <name type="common">Cyanothece sp. (strain PCC 7424)</name>
    <dbReference type="NCBI Taxonomy" id="65393"/>
    <lineage>
        <taxon>Bacteria</taxon>
        <taxon>Bacillati</taxon>
        <taxon>Cyanobacteriota</taxon>
        <taxon>Cyanophyceae</taxon>
        <taxon>Oscillatoriophycideae</taxon>
        <taxon>Chroococcales</taxon>
        <taxon>Aphanothecaceae</taxon>
        <taxon>Gloeothece</taxon>
        <taxon>Gloeothece citriformis</taxon>
    </lineage>
</organism>
<dbReference type="STRING" id="65393.PCC7424_0583"/>
<evidence type="ECO:0000313" key="1">
    <source>
        <dbReference type="EMBL" id="ACK69044.1"/>
    </source>
</evidence>
<name>B7KEL9_GLOC7</name>
<dbReference type="EMBL" id="CP001291">
    <property type="protein sequence ID" value="ACK69044.1"/>
    <property type="molecule type" value="Genomic_DNA"/>
</dbReference>
<dbReference type="HOGENOM" id="CLU_2860220_0_0_3"/>
<protein>
    <submittedName>
        <fullName evidence="1">Uncharacterized protein</fullName>
    </submittedName>
</protein>
<dbReference type="RefSeq" id="WP_012597991.1">
    <property type="nucleotide sequence ID" value="NC_011729.1"/>
</dbReference>
<accession>B7KEL9</accession>